<comment type="caution">
    <text evidence="1">The sequence shown here is derived from an EMBL/GenBank/DDBJ whole genome shotgun (WGS) entry which is preliminary data.</text>
</comment>
<protein>
    <submittedName>
        <fullName evidence="1">Uncharacterized protein</fullName>
    </submittedName>
</protein>
<gene>
    <name evidence="1" type="ORF">S06H3_40686</name>
</gene>
<name>X1PAK1_9ZZZZ</name>
<dbReference type="InterPro" id="IPR038161">
    <property type="entry name" value="VirB9/CagX/TrbG_C_sf"/>
</dbReference>
<feature type="non-terminal residue" evidence="1">
    <location>
        <position position="1"/>
    </location>
</feature>
<organism evidence="1">
    <name type="scientific">marine sediment metagenome</name>
    <dbReference type="NCBI Taxonomy" id="412755"/>
    <lineage>
        <taxon>unclassified sequences</taxon>
        <taxon>metagenomes</taxon>
        <taxon>ecological metagenomes</taxon>
    </lineage>
</organism>
<dbReference type="Gene3D" id="2.60.40.2500">
    <property type="match status" value="1"/>
</dbReference>
<evidence type="ECO:0000313" key="1">
    <source>
        <dbReference type="EMBL" id="GAI39456.1"/>
    </source>
</evidence>
<reference evidence="1" key="1">
    <citation type="journal article" date="2014" name="Front. Microbiol.">
        <title>High frequency of phylogenetically diverse reductive dehalogenase-homologous genes in deep subseafloor sedimentary metagenomes.</title>
        <authorList>
            <person name="Kawai M."/>
            <person name="Futagami T."/>
            <person name="Toyoda A."/>
            <person name="Takaki Y."/>
            <person name="Nishi S."/>
            <person name="Hori S."/>
            <person name="Arai W."/>
            <person name="Tsubouchi T."/>
            <person name="Morono Y."/>
            <person name="Uchiyama I."/>
            <person name="Ito T."/>
            <person name="Fujiyama A."/>
            <person name="Inagaki F."/>
            <person name="Takami H."/>
        </authorList>
    </citation>
    <scope>NUCLEOTIDE SEQUENCE</scope>
    <source>
        <strain evidence="1">Expedition CK06-06</strain>
    </source>
</reference>
<dbReference type="AlphaFoldDB" id="X1PAK1"/>
<proteinExistence type="predicted"/>
<accession>X1PAK1</accession>
<sequence length="51" mass="5623">VTITRLVKKVILRRGDKLVAGVFNMSYSGPGFVQSTKTVSDSVRRVVKEAK</sequence>
<dbReference type="EMBL" id="BARV01024992">
    <property type="protein sequence ID" value="GAI39456.1"/>
    <property type="molecule type" value="Genomic_DNA"/>
</dbReference>